<sequence length="310" mass="31919">YPQRQGPMPPLHALAGNPPRPSPPGYPGPPYGYGMGGGPPPQLRHLLNQGPLNQKGQGPSMAALSHMARLGPPAMTGGGYAMQKVAPGGHPMHSPLQPGIRHPQQHQGSVAPSVVLQQHVPITLNSSITISPITSDKSRSSGNGPLPCPPPLATGVQIIPQPKTQVIMLDSTGAARAAALQQQQRRMSATSSSSSGGTPPSTRIPSHLIQGGSPRLPEASVLERNNSITITPVVAQSVASARTSSPSVSVVRIKEEPKSPGEQQLPSCSGDSAPRAVQAPLNGTRASPSETAAGMASRSLVRDLAYLAIT</sequence>
<name>A0AC60P8U4_IXOPE</name>
<evidence type="ECO:0000313" key="1">
    <source>
        <dbReference type="EMBL" id="KAG0415903.1"/>
    </source>
</evidence>
<gene>
    <name evidence="1" type="ORF">HPB47_006931</name>
</gene>
<reference evidence="1 2" key="1">
    <citation type="journal article" date="2020" name="Cell">
        <title>Large-Scale Comparative Analyses of Tick Genomes Elucidate Their Genetic Diversity and Vector Capacities.</title>
        <authorList>
            <consortium name="Tick Genome and Microbiome Consortium (TIGMIC)"/>
            <person name="Jia N."/>
            <person name="Wang J."/>
            <person name="Shi W."/>
            <person name="Du L."/>
            <person name="Sun Y."/>
            <person name="Zhan W."/>
            <person name="Jiang J.F."/>
            <person name="Wang Q."/>
            <person name="Zhang B."/>
            <person name="Ji P."/>
            <person name="Bell-Sakyi L."/>
            <person name="Cui X.M."/>
            <person name="Yuan T.T."/>
            <person name="Jiang B.G."/>
            <person name="Yang W.F."/>
            <person name="Lam T.T."/>
            <person name="Chang Q.C."/>
            <person name="Ding S.J."/>
            <person name="Wang X.J."/>
            <person name="Zhu J.G."/>
            <person name="Ruan X.D."/>
            <person name="Zhao L."/>
            <person name="Wei J.T."/>
            <person name="Ye R.Z."/>
            <person name="Que T.C."/>
            <person name="Du C.H."/>
            <person name="Zhou Y.H."/>
            <person name="Cheng J.X."/>
            <person name="Dai P.F."/>
            <person name="Guo W.B."/>
            <person name="Han X.H."/>
            <person name="Huang E.J."/>
            <person name="Li L.F."/>
            <person name="Wei W."/>
            <person name="Gao Y.C."/>
            <person name="Liu J.Z."/>
            <person name="Shao H.Z."/>
            <person name="Wang X."/>
            <person name="Wang C.C."/>
            <person name="Yang T.C."/>
            <person name="Huo Q.B."/>
            <person name="Li W."/>
            <person name="Chen H.Y."/>
            <person name="Chen S.E."/>
            <person name="Zhou L.G."/>
            <person name="Ni X.B."/>
            <person name="Tian J.H."/>
            <person name="Sheng Y."/>
            <person name="Liu T."/>
            <person name="Pan Y.S."/>
            <person name="Xia L.Y."/>
            <person name="Li J."/>
            <person name="Zhao F."/>
            <person name="Cao W.C."/>
        </authorList>
    </citation>
    <scope>NUCLEOTIDE SEQUENCE [LARGE SCALE GENOMIC DNA]</scope>
    <source>
        <strain evidence="1">Iper-2018</strain>
    </source>
</reference>
<comment type="caution">
    <text evidence="1">The sequence shown here is derived from an EMBL/GenBank/DDBJ whole genome shotgun (WGS) entry which is preliminary data.</text>
</comment>
<dbReference type="EMBL" id="JABSTQ010011012">
    <property type="protein sequence ID" value="KAG0415903.1"/>
    <property type="molecule type" value="Genomic_DNA"/>
</dbReference>
<dbReference type="Proteomes" id="UP000805193">
    <property type="component" value="Unassembled WGS sequence"/>
</dbReference>
<protein>
    <submittedName>
        <fullName evidence="1">Uncharacterized protein</fullName>
    </submittedName>
</protein>
<keyword evidence="2" id="KW-1185">Reference proteome</keyword>
<accession>A0AC60P8U4</accession>
<evidence type="ECO:0000313" key="2">
    <source>
        <dbReference type="Proteomes" id="UP000805193"/>
    </source>
</evidence>
<organism evidence="1 2">
    <name type="scientific">Ixodes persulcatus</name>
    <name type="common">Taiga tick</name>
    <dbReference type="NCBI Taxonomy" id="34615"/>
    <lineage>
        <taxon>Eukaryota</taxon>
        <taxon>Metazoa</taxon>
        <taxon>Ecdysozoa</taxon>
        <taxon>Arthropoda</taxon>
        <taxon>Chelicerata</taxon>
        <taxon>Arachnida</taxon>
        <taxon>Acari</taxon>
        <taxon>Parasitiformes</taxon>
        <taxon>Ixodida</taxon>
        <taxon>Ixodoidea</taxon>
        <taxon>Ixodidae</taxon>
        <taxon>Ixodinae</taxon>
        <taxon>Ixodes</taxon>
    </lineage>
</organism>
<feature type="non-terminal residue" evidence="1">
    <location>
        <position position="1"/>
    </location>
</feature>
<proteinExistence type="predicted"/>